<feature type="compositionally biased region" description="Basic and acidic residues" evidence="1">
    <location>
        <begin position="519"/>
        <end position="536"/>
    </location>
</feature>
<evidence type="ECO:0000313" key="4">
    <source>
        <dbReference type="Proteomes" id="UP000221165"/>
    </source>
</evidence>
<organism evidence="3 4">
    <name type="scientific">Cystoisospora suis</name>
    <dbReference type="NCBI Taxonomy" id="483139"/>
    <lineage>
        <taxon>Eukaryota</taxon>
        <taxon>Sar</taxon>
        <taxon>Alveolata</taxon>
        <taxon>Apicomplexa</taxon>
        <taxon>Conoidasida</taxon>
        <taxon>Coccidia</taxon>
        <taxon>Eucoccidiorida</taxon>
        <taxon>Eimeriorina</taxon>
        <taxon>Sarcocystidae</taxon>
        <taxon>Cystoisospora</taxon>
    </lineage>
</organism>
<dbReference type="AlphaFoldDB" id="A0A2C6L245"/>
<feature type="compositionally biased region" description="Polar residues" evidence="1">
    <location>
        <begin position="1"/>
        <end position="11"/>
    </location>
</feature>
<dbReference type="InterPro" id="IPR056022">
    <property type="entry name" value="DUF7602"/>
</dbReference>
<protein>
    <submittedName>
        <fullName evidence="3">Ost-hth associated domain protein</fullName>
    </submittedName>
</protein>
<keyword evidence="4" id="KW-1185">Reference proteome</keyword>
<sequence length="751" mass="81278">MAHAWNASNGTLLPGEKNGDTRQRKAGVPGNRDIGTEALLTHAETADGVGRLEGDTLKAPSTVLVHWDHPSVAPDGVTFVPSIWDQSNPRATTIVSHSAAYPSYGPPACLLQPEEIGYLRNAVLSLYADQIRPYQSEVVRRLKLFEPTALVIQNALHFYRILTDIFIVEKTNHSRMVVYLRTKPTWFQGWIDPKSAEDPYKPSMWNELRQYLSGLSFVTSILRELVDSKSSPRTLNCTEVLRETGEIAADEFAMALSPSAALLFFGIRRALRDGRHQDKEELVESTAGSHRVVHPRTRNTSVSLRLTAEGKTTERPPEESPVPFQKTTANAMTPPDRLAHMHEFCCPTDTVPNSCSPAAALRPSSPSSFREKMLLPASPWQIAGQKLGSQSAGTVVLASSHFFSALKDASHHVARSVSSRSSSPISPSSQTSASPVSPLCLHANAEVSYEAFAPSVEVSESVGGPRPPCKDRSLASCFASCSLHARQEEAIRTLVQAVLLEARTSTTNDGTLETSTQSARRDDTPADTLPQERETAAVDSPVLRTSQFRGEKAIEPTESTRSEISAGNSRAATGKLHLPLPVAPGCTPGPRASAYSGSLAPSVLKREEQGIDESVPSRFKDRGRVKEGSEARLEDDGAWRREPELQNSTASLLQLPRSTEFRTLSDSLTESYQSDSASPASSIRSKAQGESALPEYATGLETLVSVALPLARGVALRVQSALAAGLEPDTFSRGRYGTAVALKRHGPVSLR</sequence>
<evidence type="ECO:0000256" key="1">
    <source>
        <dbReference type="SAM" id="MobiDB-lite"/>
    </source>
</evidence>
<feature type="domain" description="DUF7602" evidence="2">
    <location>
        <begin position="102"/>
        <end position="189"/>
    </location>
</feature>
<name>A0A2C6L245_9APIC</name>
<comment type="caution">
    <text evidence="3">The sequence shown here is derived from an EMBL/GenBank/DDBJ whole genome shotgun (WGS) entry which is preliminary data.</text>
</comment>
<accession>A0A2C6L245</accession>
<feature type="compositionally biased region" description="Basic and acidic residues" evidence="1">
    <location>
        <begin position="549"/>
        <end position="561"/>
    </location>
</feature>
<dbReference type="RefSeq" id="XP_067927636.1">
    <property type="nucleotide sequence ID" value="XM_068060403.1"/>
</dbReference>
<dbReference type="GeneID" id="94423614"/>
<evidence type="ECO:0000313" key="3">
    <source>
        <dbReference type="EMBL" id="PHJ25990.1"/>
    </source>
</evidence>
<evidence type="ECO:0000259" key="2">
    <source>
        <dbReference type="Pfam" id="PF24549"/>
    </source>
</evidence>
<feature type="region of interest" description="Disordered" evidence="1">
    <location>
        <begin position="307"/>
        <end position="329"/>
    </location>
</feature>
<feature type="compositionally biased region" description="Polar residues" evidence="1">
    <location>
        <begin position="506"/>
        <end position="518"/>
    </location>
</feature>
<reference evidence="3 4" key="1">
    <citation type="journal article" date="2017" name="Int. J. Parasitol.">
        <title>The genome of the protozoan parasite Cystoisospora suis and a reverse vaccinology approach to identify vaccine candidates.</title>
        <authorList>
            <person name="Palmieri N."/>
            <person name="Shrestha A."/>
            <person name="Ruttkowski B."/>
            <person name="Beck T."/>
            <person name="Vogl C."/>
            <person name="Tomley F."/>
            <person name="Blake D.P."/>
            <person name="Joachim A."/>
        </authorList>
    </citation>
    <scope>NUCLEOTIDE SEQUENCE [LARGE SCALE GENOMIC DNA]</scope>
    <source>
        <strain evidence="3 4">Wien I</strain>
    </source>
</reference>
<feature type="compositionally biased region" description="Low complexity" evidence="1">
    <location>
        <begin position="671"/>
        <end position="686"/>
    </location>
</feature>
<proteinExistence type="predicted"/>
<dbReference type="Pfam" id="PF24549">
    <property type="entry name" value="DUF7602"/>
    <property type="match status" value="1"/>
</dbReference>
<feature type="compositionally biased region" description="Basic and acidic residues" evidence="1">
    <location>
        <begin position="618"/>
        <end position="644"/>
    </location>
</feature>
<dbReference type="EMBL" id="MIGC01000072">
    <property type="protein sequence ID" value="PHJ25990.1"/>
    <property type="molecule type" value="Genomic_DNA"/>
</dbReference>
<feature type="region of interest" description="Disordered" evidence="1">
    <location>
        <begin position="1"/>
        <end position="33"/>
    </location>
</feature>
<feature type="region of interest" description="Disordered" evidence="1">
    <location>
        <begin position="506"/>
        <end position="568"/>
    </location>
</feature>
<feature type="region of interest" description="Disordered" evidence="1">
    <location>
        <begin position="606"/>
        <end position="647"/>
    </location>
</feature>
<feature type="region of interest" description="Disordered" evidence="1">
    <location>
        <begin position="666"/>
        <end position="686"/>
    </location>
</feature>
<dbReference type="OrthoDB" id="330404at2759"/>
<dbReference type="Proteomes" id="UP000221165">
    <property type="component" value="Unassembled WGS sequence"/>
</dbReference>
<gene>
    <name evidence="3" type="ORF">CSUI_000169</name>
</gene>
<feature type="region of interest" description="Disordered" evidence="1">
    <location>
        <begin position="417"/>
        <end position="436"/>
    </location>
</feature>
<dbReference type="VEuPathDB" id="ToxoDB:CSUI_000169"/>